<dbReference type="Gene3D" id="3.40.462.10">
    <property type="entry name" value="FAD-linked oxidases, C-terminal domain"/>
    <property type="match status" value="1"/>
</dbReference>
<dbReference type="InterPro" id="IPR016169">
    <property type="entry name" value="FAD-bd_PCMH_sub2"/>
</dbReference>
<dbReference type="Pfam" id="PF01565">
    <property type="entry name" value="FAD_binding_4"/>
    <property type="match status" value="1"/>
</dbReference>
<dbReference type="InterPro" id="IPR015345">
    <property type="entry name" value="Cytokinin_DH_FAD/cytokin-bd"/>
</dbReference>
<dbReference type="InterPro" id="IPR016167">
    <property type="entry name" value="FAD-bd_PCMH_sub1"/>
</dbReference>
<dbReference type="SUPFAM" id="SSF56176">
    <property type="entry name" value="FAD-binding/transporter-associated domain-like"/>
    <property type="match status" value="1"/>
</dbReference>
<evidence type="ECO:0000256" key="1">
    <source>
        <dbReference type="ARBA" id="ARBA00001974"/>
    </source>
</evidence>
<dbReference type="PROSITE" id="PS51387">
    <property type="entry name" value="FAD_PCMH"/>
    <property type="match status" value="1"/>
</dbReference>
<dbReference type="EMBL" id="JADKYB010000002">
    <property type="protein sequence ID" value="MBM9503610.1"/>
    <property type="molecule type" value="Genomic_DNA"/>
</dbReference>
<evidence type="ECO:0000313" key="7">
    <source>
        <dbReference type="EMBL" id="MBM9503610.1"/>
    </source>
</evidence>
<keyword evidence="3" id="KW-0285">Flavoprotein</keyword>
<dbReference type="InterPro" id="IPR016164">
    <property type="entry name" value="FAD-linked_Oxase-like_C"/>
</dbReference>
<accession>A0ABS2TJT4</accession>
<comment type="cofactor">
    <cofactor evidence="1">
        <name>FAD</name>
        <dbReference type="ChEBI" id="CHEBI:57692"/>
    </cofactor>
</comment>
<name>A0ABS2TJT4_9ACTN</name>
<dbReference type="InterPro" id="IPR016166">
    <property type="entry name" value="FAD-bd_PCMH"/>
</dbReference>
<dbReference type="InterPro" id="IPR050432">
    <property type="entry name" value="FAD-linked_Oxidoreductases_BP"/>
</dbReference>
<dbReference type="PANTHER" id="PTHR13878">
    <property type="entry name" value="GULONOLACTONE OXIDASE"/>
    <property type="match status" value="1"/>
</dbReference>
<keyword evidence="8" id="KW-1185">Reference proteome</keyword>
<evidence type="ECO:0000313" key="8">
    <source>
        <dbReference type="Proteomes" id="UP000749040"/>
    </source>
</evidence>
<dbReference type="Pfam" id="PF09265">
    <property type="entry name" value="Cytokin-bind"/>
    <property type="match status" value="1"/>
</dbReference>
<comment type="caution">
    <text evidence="7">The sequence shown here is derived from an EMBL/GenBank/DDBJ whole genome shotgun (WGS) entry which is preliminary data.</text>
</comment>
<dbReference type="PANTHER" id="PTHR13878:SF53">
    <property type="entry name" value="CYTOKININ DEHYDROGENASE 6"/>
    <property type="match status" value="1"/>
</dbReference>
<dbReference type="InterPro" id="IPR036318">
    <property type="entry name" value="FAD-bd_PCMH-like_sf"/>
</dbReference>
<sequence length="533" mass="57111">MGGRNARYRPVYAGGKGYDRGCFWRAAREGRGREGVGVVEEQGALGEGAARARVVGFDPQARVWVTEAGAGEGPEGLVSVPPLEGVLVADEGGDDADDFGHYVHRTPGGVLRTRSVEDIAAMIRFCNAYRIEVAARGQGHGTYGQMQVAGGLVVETGLLDGIGPVRKRNGARSTTGLVTVGAGALWSAVARKTLQYGLTPPVFTDYLELSVGGTLSVGGLGGQTHRFGAQVDNVEALEVVTGTGDVVRCSPAREPELFRAVLAGLGQCAVIVSATLRLVTAPENVRHFLLPYPDLETFLADQRILAEDGRFGYVEGMVEPDEEGAYTKYVLEATAYGPPAGPQRSDEELLRGLWYDRSGPVTAETLSYFDFIDRLAPGVAGLKHDGYWTWSHPWLDVLLPGDRAAELSGALLDGLAGQELGPGGIVLLYPLVRRHLRTPLLRVPDDPVPYLMAVLWALNPADRAAVSARIEANHTTYETVRAAGGTQYPVGAVPMTAADWRGQYGKAWEEFAAAKRRYDPHRLLAPGQHVFTA</sequence>
<comment type="similarity">
    <text evidence="2">Belongs to the oxygen-dependent FAD-linked oxidoreductase family.</text>
</comment>
<evidence type="ECO:0000259" key="6">
    <source>
        <dbReference type="PROSITE" id="PS51387"/>
    </source>
</evidence>
<evidence type="ECO:0000256" key="4">
    <source>
        <dbReference type="ARBA" id="ARBA00022827"/>
    </source>
</evidence>
<dbReference type="InterPro" id="IPR016170">
    <property type="entry name" value="Cytok_DH_C_sf"/>
</dbReference>
<organism evidence="7 8">
    <name type="scientific">Actinacidiphila acididurans</name>
    <dbReference type="NCBI Taxonomy" id="2784346"/>
    <lineage>
        <taxon>Bacteria</taxon>
        <taxon>Bacillati</taxon>
        <taxon>Actinomycetota</taxon>
        <taxon>Actinomycetes</taxon>
        <taxon>Kitasatosporales</taxon>
        <taxon>Streptomycetaceae</taxon>
        <taxon>Actinacidiphila</taxon>
    </lineage>
</organism>
<dbReference type="InterPro" id="IPR006094">
    <property type="entry name" value="Oxid_FAD_bind_N"/>
</dbReference>
<proteinExistence type="inferred from homology"/>
<keyword evidence="5" id="KW-0560">Oxidoreductase</keyword>
<gene>
    <name evidence="7" type="ORF">ITX44_03505</name>
</gene>
<evidence type="ECO:0000256" key="2">
    <source>
        <dbReference type="ARBA" id="ARBA00005466"/>
    </source>
</evidence>
<dbReference type="Gene3D" id="3.30.465.10">
    <property type="match status" value="1"/>
</dbReference>
<evidence type="ECO:0000256" key="5">
    <source>
        <dbReference type="ARBA" id="ARBA00023002"/>
    </source>
</evidence>
<reference evidence="7 8" key="1">
    <citation type="submission" date="2021-01" db="EMBL/GenBank/DDBJ databases">
        <title>Streptomyces acididurans sp. nov., isolated from a peat swamp forest soil.</title>
        <authorList>
            <person name="Chantavorakit T."/>
            <person name="Duangmal K."/>
        </authorList>
    </citation>
    <scope>NUCLEOTIDE SEQUENCE [LARGE SCALE GENOMIC DNA]</scope>
    <source>
        <strain evidence="7 8">KK5PA1</strain>
    </source>
</reference>
<evidence type="ECO:0000256" key="3">
    <source>
        <dbReference type="ARBA" id="ARBA00022630"/>
    </source>
</evidence>
<protein>
    <submittedName>
        <fullName evidence="7">FAD-binding protein</fullName>
    </submittedName>
</protein>
<dbReference type="PROSITE" id="PS00862">
    <property type="entry name" value="OX2_COVAL_FAD"/>
    <property type="match status" value="1"/>
</dbReference>
<dbReference type="SUPFAM" id="SSF55103">
    <property type="entry name" value="FAD-linked oxidases, C-terminal domain"/>
    <property type="match status" value="1"/>
</dbReference>
<keyword evidence="4" id="KW-0274">FAD</keyword>
<dbReference type="Gene3D" id="3.30.43.10">
    <property type="entry name" value="Uridine Diphospho-n-acetylenolpyruvylglucosamine Reductase, domain 2"/>
    <property type="match status" value="1"/>
</dbReference>
<feature type="domain" description="FAD-binding PCMH-type" evidence="6">
    <location>
        <begin position="103"/>
        <end position="281"/>
    </location>
</feature>
<dbReference type="InterPro" id="IPR006093">
    <property type="entry name" value="Oxy_OxRdtase_FAD_BS"/>
</dbReference>
<dbReference type="Proteomes" id="UP000749040">
    <property type="component" value="Unassembled WGS sequence"/>
</dbReference>